<comment type="caution">
    <text evidence="6">The sequence shown here is derived from an EMBL/GenBank/DDBJ whole genome shotgun (WGS) entry which is preliminary data.</text>
</comment>
<evidence type="ECO:0000313" key="6">
    <source>
        <dbReference type="EMBL" id="MDK6028449.1"/>
    </source>
</evidence>
<protein>
    <submittedName>
        <fullName evidence="6">Agmatinase</fullName>
        <ecNumber evidence="6">3.5.3.11</ecNumber>
    </submittedName>
</protein>
<feature type="binding site" evidence="4">
    <location>
        <position position="227"/>
    </location>
    <ligand>
        <name>Mn(2+)</name>
        <dbReference type="ChEBI" id="CHEBI:29035"/>
        <label>1</label>
    </ligand>
</feature>
<dbReference type="EMBL" id="JASNVW010000002">
    <property type="protein sequence ID" value="MDK6028449.1"/>
    <property type="molecule type" value="Genomic_DNA"/>
</dbReference>
<keyword evidence="4" id="KW-0464">Manganese</keyword>
<sequence>MKNIYLNNITDASSFLGFNKSFEETPFIIIGAPLDISTSYRGGCSKAPKALREASKSIELCTAFSNIDLEQIGFHDLGDIVMVPGNIAESLMRIEKVIHDVLSYGKRFFIIGGEHTITLPSFKAFSKHFQNPCLIVFDAHADFRSEYLGSKYNHATVIKRISEEAQYEKILIIGARAISKEEIEQSKAMSNKVSLIRVLNVLSRDVMEHIRKEVELCKDLPKYISIDIDFIDPAYAPGVQTPEPLGVTPIDLLNILSIVIDEKVFVIDIVEITPTYDSSEITAFLGAKIIVEIAGLLTKKLGIGSGCW</sequence>
<accession>A0ABD4Z5Q5</accession>
<dbReference type="SUPFAM" id="SSF52768">
    <property type="entry name" value="Arginase/deacetylase"/>
    <property type="match status" value="1"/>
</dbReference>
<gene>
    <name evidence="6" type="primary">speB</name>
    <name evidence="6" type="ORF">QPL79_03645</name>
</gene>
<evidence type="ECO:0000256" key="5">
    <source>
        <dbReference type="RuleBase" id="RU003684"/>
    </source>
</evidence>
<organism evidence="6 7">
    <name type="scientific">Ignisphaera cupida</name>
    <dbReference type="NCBI Taxonomy" id="3050454"/>
    <lineage>
        <taxon>Archaea</taxon>
        <taxon>Thermoproteota</taxon>
        <taxon>Thermoprotei</taxon>
        <taxon>Desulfurococcales</taxon>
        <taxon>Desulfurococcaceae</taxon>
        <taxon>Ignisphaera</taxon>
    </lineage>
</organism>
<evidence type="ECO:0000256" key="1">
    <source>
        <dbReference type="ARBA" id="ARBA00009227"/>
    </source>
</evidence>
<keyword evidence="3 5" id="KW-0378">Hydrolase</keyword>
<dbReference type="GO" id="GO:0008783">
    <property type="term" value="F:agmatinase activity"/>
    <property type="evidence" value="ECO:0007669"/>
    <property type="project" value="UniProtKB-EC"/>
</dbReference>
<feature type="binding site" evidence="4">
    <location>
        <position position="142"/>
    </location>
    <ligand>
        <name>Mn(2+)</name>
        <dbReference type="ChEBI" id="CHEBI:29035"/>
        <label>1</label>
    </ligand>
</feature>
<feature type="binding site" evidence="4">
    <location>
        <position position="140"/>
    </location>
    <ligand>
        <name>Mn(2+)</name>
        <dbReference type="ChEBI" id="CHEBI:29035"/>
        <label>1</label>
    </ligand>
</feature>
<name>A0ABD4Z5Q5_9CREN</name>
<feature type="binding site" evidence="4">
    <location>
        <position position="138"/>
    </location>
    <ligand>
        <name>Mn(2+)</name>
        <dbReference type="ChEBI" id="CHEBI:29035"/>
        <label>1</label>
    </ligand>
</feature>
<dbReference type="NCBIfam" id="TIGR01230">
    <property type="entry name" value="agmatinase"/>
    <property type="match status" value="1"/>
</dbReference>
<evidence type="ECO:0000313" key="7">
    <source>
        <dbReference type="Proteomes" id="UP001529235"/>
    </source>
</evidence>
<comment type="cofactor">
    <cofactor evidence="4">
        <name>Mn(2+)</name>
        <dbReference type="ChEBI" id="CHEBI:29035"/>
    </cofactor>
    <text evidence="4">Binds 2 manganese ions per subunit.</text>
</comment>
<keyword evidence="2 4" id="KW-0479">Metal-binding</keyword>
<dbReference type="PANTHER" id="PTHR11358:SF26">
    <property type="entry name" value="GUANIDINO ACID HYDROLASE, MITOCHONDRIAL"/>
    <property type="match status" value="1"/>
</dbReference>
<dbReference type="PROSITE" id="PS01053">
    <property type="entry name" value="ARGINASE_1"/>
    <property type="match status" value="1"/>
</dbReference>
<dbReference type="InterPro" id="IPR006035">
    <property type="entry name" value="Ureohydrolase"/>
</dbReference>
<dbReference type="EC" id="3.5.3.11" evidence="6"/>
<feature type="binding site" evidence="4">
    <location>
        <position position="115"/>
    </location>
    <ligand>
        <name>Mn(2+)</name>
        <dbReference type="ChEBI" id="CHEBI:29035"/>
        <label>1</label>
    </ligand>
</feature>
<dbReference type="PIRSF" id="PIRSF036979">
    <property type="entry name" value="Arginase"/>
    <property type="match status" value="1"/>
</dbReference>
<dbReference type="GO" id="GO:0046872">
    <property type="term" value="F:metal ion binding"/>
    <property type="evidence" value="ECO:0007669"/>
    <property type="project" value="UniProtKB-KW"/>
</dbReference>
<dbReference type="RefSeq" id="WP_285273435.1">
    <property type="nucleotide sequence ID" value="NZ_JASNVW010000002.1"/>
</dbReference>
<dbReference type="PROSITE" id="PS51409">
    <property type="entry name" value="ARGINASE_2"/>
    <property type="match status" value="1"/>
</dbReference>
<evidence type="ECO:0000256" key="4">
    <source>
        <dbReference type="PIRSR" id="PIRSR036979-1"/>
    </source>
</evidence>
<dbReference type="PANTHER" id="PTHR11358">
    <property type="entry name" value="ARGINASE/AGMATINASE"/>
    <property type="match status" value="1"/>
</dbReference>
<evidence type="ECO:0000256" key="3">
    <source>
        <dbReference type="ARBA" id="ARBA00022801"/>
    </source>
</evidence>
<dbReference type="Pfam" id="PF00491">
    <property type="entry name" value="Arginase"/>
    <property type="match status" value="1"/>
</dbReference>
<evidence type="ECO:0000256" key="2">
    <source>
        <dbReference type="ARBA" id="ARBA00022723"/>
    </source>
</evidence>
<feature type="binding site" evidence="4">
    <location>
        <position position="229"/>
    </location>
    <ligand>
        <name>Mn(2+)</name>
        <dbReference type="ChEBI" id="CHEBI:29035"/>
        <label>1</label>
    </ligand>
</feature>
<dbReference type="InterPro" id="IPR020855">
    <property type="entry name" value="Ureohydrolase_Mn_BS"/>
</dbReference>
<dbReference type="CDD" id="cd11593">
    <property type="entry name" value="Agmatinase-like_2"/>
    <property type="match status" value="1"/>
</dbReference>
<keyword evidence="7" id="KW-1185">Reference proteome</keyword>
<dbReference type="Proteomes" id="UP001529235">
    <property type="component" value="Unassembled WGS sequence"/>
</dbReference>
<dbReference type="Gene3D" id="3.40.800.10">
    <property type="entry name" value="Ureohydrolase domain"/>
    <property type="match status" value="1"/>
</dbReference>
<comment type="similarity">
    <text evidence="1">Belongs to the arginase family. Agmatinase subfamily.</text>
</comment>
<reference evidence="6 7" key="1">
    <citation type="submission" date="2023-05" db="EMBL/GenBank/DDBJ databases">
        <title>A new hyperthermophilic archaea 'Ignisphaera cupida' sp. nov. and description of the family 'Ignisphaeraceae' fam. nov.</title>
        <authorList>
            <person name="Podosokorskaya O.A."/>
            <person name="Elcheninov A.G."/>
            <person name="Klukina A."/>
            <person name="Merkel A.Y."/>
        </authorList>
    </citation>
    <scope>NUCLEOTIDE SEQUENCE [LARGE SCALE GENOMIC DNA]</scope>
    <source>
        <strain evidence="6 7">4213-co</strain>
    </source>
</reference>
<dbReference type="InterPro" id="IPR005925">
    <property type="entry name" value="Agmatinase-rel"/>
</dbReference>
<dbReference type="AlphaFoldDB" id="A0ABD4Z5Q5"/>
<proteinExistence type="inferred from homology"/>
<dbReference type="InterPro" id="IPR023696">
    <property type="entry name" value="Ureohydrolase_dom_sf"/>
</dbReference>